<dbReference type="AlphaFoldDB" id="X0TNH2"/>
<accession>X0TNH2</accession>
<proteinExistence type="predicted"/>
<sequence length="476" mass="53912">MLRLSIALTIFSIAVLFNSVTSRAETAKRDYGVIKNLDSPYAKLKSVDLKDVHWTDGFWAGRFAQTRDVTLPRLWELASDPDKGHAIQNLRIAAGIEKGKFEGTHWQDAWVYKWLESACYIYAVTGETKLDEQMDKIIDVIARAQSASGPDGYIASQTIARGWPKFQDPHHHELYTMGHLITAACIHHRITGKTTLLGVARKAADYIYDRFKGRDPKLADFPRNPSIIMAGVELYRTTGRKKYLDMANFFIDWRGSRYGKGRRNAWGIITGGSDLNQNWRPLRKETEVVGHAVFFTYLFAGAADAYMETGDKTLLDALERMWTDLVEKKMYVTGGVSPIHKAHPVRSFQPGRLSAIVGDSIHEGVGGPYELPNDTAYNETCGQIGNLMWNWRMLAITGQARFADIMERTLFNSILSGIEVDGDNWSYTNPLRWHGPEHVLRSNDTHKRLDPGTRMICCPTNLMRTVASWHNYLYST</sequence>
<dbReference type="PANTHER" id="PTHR43465">
    <property type="entry name" value="DUF1680 DOMAIN PROTEIN (AFU_ORTHOLOGUE AFUA_1G08910)"/>
    <property type="match status" value="1"/>
</dbReference>
<dbReference type="SUPFAM" id="SSF48208">
    <property type="entry name" value="Six-hairpin glycosidases"/>
    <property type="match status" value="1"/>
</dbReference>
<feature type="domain" description="Non-reducing end beta-L-arabinofuranosidase-like GH127 catalytic" evidence="1">
    <location>
        <begin position="51"/>
        <end position="469"/>
    </location>
</feature>
<evidence type="ECO:0000259" key="1">
    <source>
        <dbReference type="Pfam" id="PF07944"/>
    </source>
</evidence>
<dbReference type="PANTHER" id="PTHR43465:SF1">
    <property type="entry name" value="NON-REDUCING END BETA-L-ARABINOFURANOSIDASE"/>
    <property type="match status" value="1"/>
</dbReference>
<dbReference type="Pfam" id="PF07944">
    <property type="entry name" value="Beta-AFase-like_GH127_cat"/>
    <property type="match status" value="1"/>
</dbReference>
<feature type="non-terminal residue" evidence="2">
    <location>
        <position position="476"/>
    </location>
</feature>
<name>X0TNH2_9ZZZZ</name>
<evidence type="ECO:0000313" key="2">
    <source>
        <dbReference type="EMBL" id="GAF77650.1"/>
    </source>
</evidence>
<dbReference type="InterPro" id="IPR008928">
    <property type="entry name" value="6-hairpin_glycosidase_sf"/>
</dbReference>
<protein>
    <recommendedName>
        <fullName evidence="1">Non-reducing end beta-L-arabinofuranosidase-like GH127 catalytic domain-containing protein</fullName>
    </recommendedName>
</protein>
<comment type="caution">
    <text evidence="2">The sequence shown here is derived from an EMBL/GenBank/DDBJ whole genome shotgun (WGS) entry which is preliminary data.</text>
</comment>
<dbReference type="GO" id="GO:0005975">
    <property type="term" value="P:carbohydrate metabolic process"/>
    <property type="evidence" value="ECO:0007669"/>
    <property type="project" value="InterPro"/>
</dbReference>
<organism evidence="2">
    <name type="scientific">marine sediment metagenome</name>
    <dbReference type="NCBI Taxonomy" id="412755"/>
    <lineage>
        <taxon>unclassified sequences</taxon>
        <taxon>metagenomes</taxon>
        <taxon>ecological metagenomes</taxon>
    </lineage>
</organism>
<dbReference type="InterPro" id="IPR049174">
    <property type="entry name" value="Beta-AFase-like"/>
</dbReference>
<reference evidence="2" key="1">
    <citation type="journal article" date="2014" name="Front. Microbiol.">
        <title>High frequency of phylogenetically diverse reductive dehalogenase-homologous genes in deep subseafloor sedimentary metagenomes.</title>
        <authorList>
            <person name="Kawai M."/>
            <person name="Futagami T."/>
            <person name="Toyoda A."/>
            <person name="Takaki Y."/>
            <person name="Nishi S."/>
            <person name="Hori S."/>
            <person name="Arai W."/>
            <person name="Tsubouchi T."/>
            <person name="Morono Y."/>
            <person name="Uchiyama I."/>
            <person name="Ito T."/>
            <person name="Fujiyama A."/>
            <person name="Inagaki F."/>
            <person name="Takami H."/>
        </authorList>
    </citation>
    <scope>NUCLEOTIDE SEQUENCE</scope>
    <source>
        <strain evidence="2">Expedition CK06-06</strain>
    </source>
</reference>
<gene>
    <name evidence="2" type="ORF">S01H1_03449</name>
</gene>
<dbReference type="EMBL" id="BARS01001880">
    <property type="protein sequence ID" value="GAF77650.1"/>
    <property type="molecule type" value="Genomic_DNA"/>
</dbReference>
<dbReference type="InterPro" id="IPR012878">
    <property type="entry name" value="Beta-AFase-like_GH127_cat"/>
</dbReference>